<organism evidence="1 2">
    <name type="scientific">Melia azedarach</name>
    <name type="common">Chinaberry tree</name>
    <dbReference type="NCBI Taxonomy" id="155640"/>
    <lineage>
        <taxon>Eukaryota</taxon>
        <taxon>Viridiplantae</taxon>
        <taxon>Streptophyta</taxon>
        <taxon>Embryophyta</taxon>
        <taxon>Tracheophyta</taxon>
        <taxon>Spermatophyta</taxon>
        <taxon>Magnoliopsida</taxon>
        <taxon>eudicotyledons</taxon>
        <taxon>Gunneridae</taxon>
        <taxon>Pentapetalae</taxon>
        <taxon>rosids</taxon>
        <taxon>malvids</taxon>
        <taxon>Sapindales</taxon>
        <taxon>Meliaceae</taxon>
        <taxon>Melia</taxon>
    </lineage>
</organism>
<evidence type="ECO:0000313" key="1">
    <source>
        <dbReference type="EMBL" id="KAJ4717692.1"/>
    </source>
</evidence>
<protein>
    <submittedName>
        <fullName evidence="1">Protein LURP-one-related like</fullName>
    </submittedName>
</protein>
<dbReference type="Proteomes" id="UP001164539">
    <property type="component" value="Chromosome 5"/>
</dbReference>
<comment type="caution">
    <text evidence="1">The sequence shown here is derived from an EMBL/GenBank/DDBJ whole genome shotgun (WGS) entry which is preliminary data.</text>
</comment>
<dbReference type="EMBL" id="CM051398">
    <property type="protein sequence ID" value="KAJ4717692.1"/>
    <property type="molecule type" value="Genomic_DNA"/>
</dbReference>
<sequence length="221" mass="25202">MAKKVHPHGKLSSSPSSSCYFTSEQETTFTIWMKSLVLNGKGCTVFDSTGHIMYRVDNYNSKHRNEVYLMDFDGRVLFTILRKRYWRLFGFWEGYRSCSNSDSDKPAPEMKNPKNYKPGFQVRKSFRILKRSSECEVILGLDNDEPYNYTMITSCSSLGSKSACKILDNFGEIVAEVKRKEARGGGVVFGEDVLTLEVKPCVDHSLIMGLLVVYSLIYCKM</sequence>
<keyword evidence="2" id="KW-1185">Reference proteome</keyword>
<gene>
    <name evidence="1" type="ORF">OWV82_009486</name>
</gene>
<proteinExistence type="predicted"/>
<evidence type="ECO:0000313" key="2">
    <source>
        <dbReference type="Proteomes" id="UP001164539"/>
    </source>
</evidence>
<accession>A0ACC1Y3G6</accession>
<name>A0ACC1Y3G6_MELAZ</name>
<reference evidence="1 2" key="1">
    <citation type="journal article" date="2023" name="Science">
        <title>Complex scaffold remodeling in plant triterpene biosynthesis.</title>
        <authorList>
            <person name="De La Pena R."/>
            <person name="Hodgson H."/>
            <person name="Liu J.C."/>
            <person name="Stephenson M.J."/>
            <person name="Martin A.C."/>
            <person name="Owen C."/>
            <person name="Harkess A."/>
            <person name="Leebens-Mack J."/>
            <person name="Jimenez L.E."/>
            <person name="Osbourn A."/>
            <person name="Sattely E.S."/>
        </authorList>
    </citation>
    <scope>NUCLEOTIDE SEQUENCE [LARGE SCALE GENOMIC DNA]</scope>
    <source>
        <strain evidence="2">cv. JPN11</strain>
        <tissue evidence="1">Leaf</tissue>
    </source>
</reference>